<accession>A0A8T8K4G9</accession>
<organism evidence="1 2">
    <name type="scientific">Methanobacterium alkalithermotolerans</name>
    <dbReference type="NCBI Taxonomy" id="2731220"/>
    <lineage>
        <taxon>Archaea</taxon>
        <taxon>Methanobacteriati</taxon>
        <taxon>Methanobacteriota</taxon>
        <taxon>Methanomada group</taxon>
        <taxon>Methanobacteria</taxon>
        <taxon>Methanobacteriales</taxon>
        <taxon>Methanobacteriaceae</taxon>
        <taxon>Methanobacterium</taxon>
    </lineage>
</organism>
<dbReference type="Proteomes" id="UP000681041">
    <property type="component" value="Chromosome"/>
</dbReference>
<dbReference type="RefSeq" id="WP_211533308.1">
    <property type="nucleotide sequence ID" value="NZ_CP058560.1"/>
</dbReference>
<keyword evidence="2" id="KW-1185">Reference proteome</keyword>
<gene>
    <name evidence="1" type="ORF">HYG87_00585</name>
</gene>
<evidence type="ECO:0000313" key="1">
    <source>
        <dbReference type="EMBL" id="QUH22365.1"/>
    </source>
</evidence>
<dbReference type="KEGG" id="meme:HYG87_00585"/>
<dbReference type="AlphaFoldDB" id="A0A8T8K4G9"/>
<dbReference type="EMBL" id="CP058560">
    <property type="protein sequence ID" value="QUH22365.1"/>
    <property type="molecule type" value="Genomic_DNA"/>
</dbReference>
<evidence type="ECO:0000313" key="2">
    <source>
        <dbReference type="Proteomes" id="UP000681041"/>
    </source>
</evidence>
<reference evidence="1" key="1">
    <citation type="submission" date="2020-07" db="EMBL/GenBank/DDBJ databases">
        <title>Methanobacterium. sp. MethCan genome.</title>
        <authorList>
            <person name="Postec A."/>
            <person name="Quemeneur M."/>
        </authorList>
    </citation>
    <scope>NUCLEOTIDE SEQUENCE</scope>
    <source>
        <strain evidence="1">MethCAN</strain>
    </source>
</reference>
<proteinExistence type="predicted"/>
<name>A0A8T8K4G9_9EURY</name>
<sequence>MLDHEGNPIIKMELDNHPILDLWEDYNFLEIMDNYFDIEDQIKSPSYGYFKINKSSFKKLKKDWEKGKYDDKLTSTEKERFSSIIHEISGIYKKNGFSKTNFNAGYFEKSGTLMFYYEISSDKSSIIDYAFIKEFDLKNKHSLSLKDLDSFSKREGRLIPYYIHIPLLKELVAKKIDNIEDFSKIVQKSPGINSIYQPSFWKPDKEVMMIYFSYTVFHSLEESNYIPQSPKAYFINHLEIMDDEVDLFSPISAVYDNNSIYCEKKYPPRPEYGFEAIDLGCFKKFYNALKNNPELKNRYESEYRNGFCDNIEKINILVENKQILIKNNKILFYF</sequence>
<protein>
    <submittedName>
        <fullName evidence="1">Uncharacterized protein</fullName>
    </submittedName>
</protein>
<dbReference type="GeneID" id="64819215"/>